<dbReference type="InterPro" id="IPR032710">
    <property type="entry name" value="NTF2-like_dom_sf"/>
</dbReference>
<dbReference type="SUPFAM" id="SSF54427">
    <property type="entry name" value="NTF2-like"/>
    <property type="match status" value="1"/>
</dbReference>
<dbReference type="EMBL" id="CAMAPC010000002">
    <property type="protein sequence ID" value="CAH9051693.1"/>
    <property type="molecule type" value="Genomic_DNA"/>
</dbReference>
<evidence type="ECO:0000313" key="5">
    <source>
        <dbReference type="Proteomes" id="UP001152485"/>
    </source>
</evidence>
<dbReference type="Proteomes" id="UP001152467">
    <property type="component" value="Unassembled WGS sequence"/>
</dbReference>
<dbReference type="EMBL" id="CAMAPD010000006">
    <property type="protein sequence ID" value="CAH9057210.1"/>
    <property type="molecule type" value="Genomic_DNA"/>
</dbReference>
<evidence type="ECO:0000313" key="3">
    <source>
        <dbReference type="EMBL" id="CAH9057210.1"/>
    </source>
</evidence>
<evidence type="ECO:0000313" key="4">
    <source>
        <dbReference type="Proteomes" id="UP001152467"/>
    </source>
</evidence>
<feature type="domain" description="YchJ-like middle NTF2-like" evidence="1">
    <location>
        <begin position="1"/>
        <end position="92"/>
    </location>
</feature>
<dbReference type="Proteomes" id="UP001152485">
    <property type="component" value="Unassembled WGS sequence"/>
</dbReference>
<organism evidence="2 4">
    <name type="scientific">Pseudoalteromonas holothuriae</name>
    <dbReference type="NCBI Taxonomy" id="2963714"/>
    <lineage>
        <taxon>Bacteria</taxon>
        <taxon>Pseudomonadati</taxon>
        <taxon>Pseudomonadota</taxon>
        <taxon>Gammaproteobacteria</taxon>
        <taxon>Alteromonadales</taxon>
        <taxon>Pseudoalteromonadaceae</taxon>
        <taxon>Pseudoalteromonas</taxon>
    </lineage>
</organism>
<dbReference type="PANTHER" id="PTHR33747:SF1">
    <property type="entry name" value="ADENYLATE CYCLASE-ASSOCIATED CAP C-TERMINAL DOMAIN-CONTAINING PROTEIN"/>
    <property type="match status" value="1"/>
</dbReference>
<gene>
    <name evidence="2" type="ORF">PSECIP111854_00810</name>
    <name evidence="3" type="ORF">PSECIP111951_01621</name>
</gene>
<comment type="caution">
    <text evidence="2">The sequence shown here is derived from an EMBL/GenBank/DDBJ whole genome shotgun (WGS) entry which is preliminary data.</text>
</comment>
<dbReference type="PANTHER" id="PTHR33747">
    <property type="entry name" value="UPF0225 PROTEIN SCO1677"/>
    <property type="match status" value="1"/>
</dbReference>
<dbReference type="InterPro" id="IPR048469">
    <property type="entry name" value="YchJ-like_M"/>
</dbReference>
<protein>
    <recommendedName>
        <fullName evidence="1">YchJ-like middle NTF2-like domain-containing protein</fullName>
    </recommendedName>
</protein>
<proteinExistence type="predicted"/>
<reference evidence="2 5" key="1">
    <citation type="submission" date="2022-07" db="EMBL/GenBank/DDBJ databases">
        <authorList>
            <person name="Criscuolo A."/>
        </authorList>
    </citation>
    <scope>NUCLEOTIDE SEQUENCE</scope>
    <source>
        <strain evidence="5">CIP 111951</strain>
        <strain evidence="2">CIP111854</strain>
        <strain evidence="3">CIP111951</strain>
    </source>
</reference>
<dbReference type="SUPFAM" id="SSF103642">
    <property type="entry name" value="Sec-C motif"/>
    <property type="match status" value="1"/>
</dbReference>
<keyword evidence="4" id="KW-1185">Reference proteome</keyword>
<dbReference type="Pfam" id="PF17775">
    <property type="entry name" value="YchJ_M-like"/>
    <property type="match status" value="1"/>
</dbReference>
<evidence type="ECO:0000313" key="2">
    <source>
        <dbReference type="EMBL" id="CAH9051693.1"/>
    </source>
</evidence>
<dbReference type="AlphaFoldDB" id="A0A9W4W1B6"/>
<name>A0A9W4W1B6_9GAMM</name>
<accession>A0A9W4W1B6</accession>
<dbReference type="Pfam" id="PF02810">
    <property type="entry name" value="SEC-C"/>
    <property type="match status" value="1"/>
</dbReference>
<dbReference type="Gene3D" id="3.10.450.50">
    <property type="match status" value="1"/>
</dbReference>
<dbReference type="InterPro" id="IPR004027">
    <property type="entry name" value="SEC_C_motif"/>
</dbReference>
<sequence>MRSRYSAYCTKNAQYIRNSYAQSEQHNHSIEDILAFADAVEFIKLEILDTEDTQEGSYVEFKAAYIADNKSCMLHEKSFFIKESEQWKYLNGTIYPTPEKKINRNDDCPCGSGKKFKKCHSN</sequence>
<evidence type="ECO:0000259" key="1">
    <source>
        <dbReference type="Pfam" id="PF17775"/>
    </source>
</evidence>